<sequence length="67" mass="7783">MTDELEQWQFNDPADVLEQKRGERCVGCIHAVLRKDALEAPKRVCKKGRKYGKRCAQYKETTNDRNG</sequence>
<evidence type="ECO:0000313" key="2">
    <source>
        <dbReference type="Proteomes" id="UP000510888"/>
    </source>
</evidence>
<dbReference type="EMBL" id="AP023174">
    <property type="protein sequence ID" value="BCF88688.1"/>
    <property type="molecule type" value="Genomic_DNA"/>
</dbReference>
<dbReference type="RefSeq" id="WP_180719680.1">
    <property type="nucleotide sequence ID" value="NZ_AP023174.1"/>
</dbReference>
<accession>A0A7I8BJS3</accession>
<keyword evidence="2" id="KW-1185">Reference proteome</keyword>
<proteinExistence type="predicted"/>
<gene>
    <name evidence="1" type="ORF">PPGU16_17550</name>
</gene>
<organism evidence="1 2">
    <name type="scientific">Paraburkholderia largidicola</name>
    <dbReference type="NCBI Taxonomy" id="3014751"/>
    <lineage>
        <taxon>Bacteria</taxon>
        <taxon>Pseudomonadati</taxon>
        <taxon>Pseudomonadota</taxon>
        <taxon>Betaproteobacteria</taxon>
        <taxon>Burkholderiales</taxon>
        <taxon>Burkholderiaceae</taxon>
        <taxon>Paraburkholderia</taxon>
    </lineage>
</organism>
<dbReference type="AlphaFoldDB" id="A0A7I8BJS3"/>
<name>A0A7I8BJS3_9BURK</name>
<protein>
    <submittedName>
        <fullName evidence="1">Uncharacterized protein</fullName>
    </submittedName>
</protein>
<dbReference type="Proteomes" id="UP000510888">
    <property type="component" value="Chromosome 1"/>
</dbReference>
<evidence type="ECO:0000313" key="1">
    <source>
        <dbReference type="EMBL" id="BCF88688.1"/>
    </source>
</evidence>
<reference evidence="1 2" key="1">
    <citation type="journal article" date="2020" name="Genes (Basel)">
        <title>Genomic Comparison of Insect Gut Symbionts from Divergent Burkholderia Subclades.</title>
        <authorList>
            <person name="Takeshita K."/>
            <person name="Kikuchi Y."/>
        </authorList>
    </citation>
    <scope>NUCLEOTIDE SEQUENCE [LARGE SCALE GENOMIC DNA]</scope>
    <source>
        <strain evidence="1 2">PGU16</strain>
    </source>
</reference>
<dbReference type="KEGG" id="plad:PPGU16_17550"/>